<dbReference type="InterPro" id="IPR016039">
    <property type="entry name" value="Thiolase-like"/>
</dbReference>
<evidence type="ECO:0000256" key="3">
    <source>
        <dbReference type="RuleBase" id="RU003694"/>
    </source>
</evidence>
<dbReference type="PROSITE" id="PS00606">
    <property type="entry name" value="KS3_1"/>
    <property type="match status" value="1"/>
</dbReference>
<dbReference type="InterPro" id="IPR014031">
    <property type="entry name" value="Ketoacyl_synth_C"/>
</dbReference>
<evidence type="ECO:0000313" key="7">
    <source>
        <dbReference type="Proteomes" id="UP000037660"/>
    </source>
</evidence>
<accession>A0A0K8NTV3</accession>
<evidence type="ECO:0000256" key="2">
    <source>
        <dbReference type="ARBA" id="ARBA00022679"/>
    </source>
</evidence>
<dbReference type="GO" id="GO:0004315">
    <property type="term" value="F:3-oxoacyl-[acyl-carrier-protein] synthase activity"/>
    <property type="evidence" value="ECO:0007669"/>
    <property type="project" value="UniProtKB-EC"/>
</dbReference>
<dbReference type="Gene3D" id="3.40.47.10">
    <property type="match status" value="2"/>
</dbReference>
<evidence type="ECO:0000313" key="6">
    <source>
        <dbReference type="EMBL" id="GAP33793.1"/>
    </source>
</evidence>
<comment type="similarity">
    <text evidence="1 3">Belongs to the thiolase-like superfamily. Beta-ketoacyl-ACP synthases family.</text>
</comment>
<keyword evidence="7" id="KW-1185">Reference proteome</keyword>
<dbReference type="SUPFAM" id="SSF53901">
    <property type="entry name" value="Thiolase-like"/>
    <property type="match status" value="3"/>
</dbReference>
<feature type="region of interest" description="Disordered" evidence="4">
    <location>
        <begin position="416"/>
        <end position="456"/>
    </location>
</feature>
<feature type="domain" description="Ketosynthase family 3 (KS3)" evidence="5">
    <location>
        <begin position="1"/>
        <end position="411"/>
    </location>
</feature>
<dbReference type="InterPro" id="IPR018201">
    <property type="entry name" value="Ketoacyl_synth_AS"/>
</dbReference>
<dbReference type="STRING" id="1547922.ISF6_1048"/>
<dbReference type="AlphaFoldDB" id="A0A0K8NTV3"/>
<dbReference type="EMBL" id="BBYR01000002">
    <property type="protein sequence ID" value="GAP33793.1"/>
    <property type="molecule type" value="Genomic_DNA"/>
</dbReference>
<organism evidence="6 7">
    <name type="scientific">Piscinibacter sakaiensis</name>
    <name type="common">Ideonella sakaiensis</name>
    <dbReference type="NCBI Taxonomy" id="1547922"/>
    <lineage>
        <taxon>Bacteria</taxon>
        <taxon>Pseudomonadati</taxon>
        <taxon>Pseudomonadota</taxon>
        <taxon>Betaproteobacteria</taxon>
        <taxon>Burkholderiales</taxon>
        <taxon>Sphaerotilaceae</taxon>
        <taxon>Piscinibacter</taxon>
    </lineage>
</organism>
<dbReference type="Proteomes" id="UP000037660">
    <property type="component" value="Unassembled WGS sequence"/>
</dbReference>
<dbReference type="OrthoDB" id="9798676at2"/>
<evidence type="ECO:0000256" key="1">
    <source>
        <dbReference type="ARBA" id="ARBA00008467"/>
    </source>
</evidence>
<reference evidence="6 7" key="2">
    <citation type="journal article" date="2016" name="Science">
        <title>A bacterium that degrades and assimilates poly(ethylene terephthalate).</title>
        <authorList>
            <person name="Yoshida S."/>
            <person name="Hiraga K."/>
            <person name="Takehana T."/>
            <person name="Taniguchi I."/>
            <person name="Yamaji H."/>
            <person name="Maeda Y."/>
            <person name="Toyohara K."/>
            <person name="Miyamoto K."/>
            <person name="Kimura Y."/>
            <person name="Oda K."/>
        </authorList>
    </citation>
    <scope>NUCLEOTIDE SEQUENCE [LARGE SCALE GENOMIC DNA]</scope>
    <source>
        <strain evidence="7">NBRC 110686 / TISTR 2288 / 201-F6</strain>
    </source>
</reference>
<dbReference type="RefSeq" id="WP_082367720.1">
    <property type="nucleotide sequence ID" value="NZ_BBYR01000002.1"/>
</dbReference>
<sequence>MTAAPGAPAPVAPIAPLALRAWTVLSAAGAGRAAFAAALSEGRSGLRPDDQGTPPLPTWIGRVEAVDHRPLPPAQAGLDCRATRLARLGLDGDGFRDAVAAACRRHGAGRVGLALGTSASTIGASEAAYRRLGPDGAFPADAGDAALHTPHALAAFVARELGLAGPVVTVSTACSSSARAVGSAARWLALGWVDAVVVAGVDALSGSLLYGFHALQLLDAAPCRPFDAARGGISLGEAAAYALLTRDDDPAAPAALRLAGWGESNDAHHMSAPHPAGRGAEAALDVALARAGWTADQVDQLSLHGTGTAANDAVEAALVARRYRADVAAAALKGLTGHTMGAAGLLGLLASAVALGERCLPGSAPTAAADPAFPAPFARQLRLRSGPGRPRRAASHAFGFGGNNCVLLLEAGPGPADAGAGRGPGPGDHEGGGARRGGPDGDGAPGGRDRPGARGGDTLLWVESLAVWPPPGAAAPAPRPVPTLLGPNERRRAPEAVLAALAVAEAACAEAGQPPRGLPSVFTSAHGDLAVVDALCRTLATDPLHLSPTRFHHSVHNAASGYWAIAAGAEAGSSAVSGASHSFATGLLEAAAVAAADGSPVLLVGADTEARGTLAGVHASRGLLGVALVLAPRPGPRSRIALRLRLQAAEVPRPSPQEPAWQALAGNALADALPLAEALAAGRPATLALPLGPALSLALELAPASPHAATEDGAGGPAARA</sequence>
<keyword evidence="2 3" id="KW-0808">Transferase</keyword>
<gene>
    <name evidence="6" type="ORF">ISF6_1048</name>
</gene>
<dbReference type="InterPro" id="IPR020841">
    <property type="entry name" value="PKS_Beta-ketoAc_synthase_dom"/>
</dbReference>
<dbReference type="Pfam" id="PF13723">
    <property type="entry name" value="Ketoacyl-synt_2"/>
    <property type="match status" value="1"/>
</dbReference>
<dbReference type="EC" id="2.3.1.41" evidence="6"/>
<protein>
    <submittedName>
        <fullName evidence="6">3-oxoacyl-ACP synthase</fullName>
        <ecNumber evidence="6">2.3.1.41</ecNumber>
    </submittedName>
</protein>
<name>A0A0K8NTV3_PISS1</name>
<dbReference type="GO" id="GO:0006633">
    <property type="term" value="P:fatty acid biosynthetic process"/>
    <property type="evidence" value="ECO:0007669"/>
    <property type="project" value="InterPro"/>
</dbReference>
<dbReference type="InterPro" id="IPR000794">
    <property type="entry name" value="Beta-ketoacyl_synthase"/>
</dbReference>
<dbReference type="SMART" id="SM00825">
    <property type="entry name" value="PKS_KS"/>
    <property type="match status" value="1"/>
</dbReference>
<dbReference type="PROSITE" id="PS52004">
    <property type="entry name" value="KS3_2"/>
    <property type="match status" value="1"/>
</dbReference>
<proteinExistence type="inferred from homology"/>
<feature type="compositionally biased region" description="Basic and acidic residues" evidence="4">
    <location>
        <begin position="427"/>
        <end position="439"/>
    </location>
</feature>
<keyword evidence="6" id="KW-0012">Acyltransferase</keyword>
<dbReference type="PANTHER" id="PTHR11712">
    <property type="entry name" value="POLYKETIDE SYNTHASE-RELATED"/>
    <property type="match status" value="1"/>
</dbReference>
<dbReference type="GO" id="GO:0005829">
    <property type="term" value="C:cytosol"/>
    <property type="evidence" value="ECO:0007669"/>
    <property type="project" value="TreeGrafter"/>
</dbReference>
<evidence type="ECO:0000259" key="5">
    <source>
        <dbReference type="PROSITE" id="PS52004"/>
    </source>
</evidence>
<evidence type="ECO:0000256" key="4">
    <source>
        <dbReference type="SAM" id="MobiDB-lite"/>
    </source>
</evidence>
<reference evidence="7" key="1">
    <citation type="submission" date="2015-07" db="EMBL/GenBank/DDBJ databases">
        <title>Discovery of a poly(ethylene terephthalate assimilation.</title>
        <authorList>
            <person name="Yoshida S."/>
            <person name="Hiraga K."/>
            <person name="Takehana T."/>
            <person name="Taniguchi I."/>
            <person name="Yamaji H."/>
            <person name="Maeda Y."/>
            <person name="Toyohara K."/>
            <person name="Miyamoto K."/>
            <person name="Kimura Y."/>
            <person name="Oda K."/>
        </authorList>
    </citation>
    <scope>NUCLEOTIDE SEQUENCE [LARGE SCALE GENOMIC DNA]</scope>
    <source>
        <strain evidence="7">NBRC 110686 / TISTR 2288 / 201-F6</strain>
    </source>
</reference>
<dbReference type="InterPro" id="IPR014030">
    <property type="entry name" value="Ketoacyl_synth_N"/>
</dbReference>
<comment type="caution">
    <text evidence="6">The sequence shown here is derived from an EMBL/GenBank/DDBJ whole genome shotgun (WGS) entry which is preliminary data.</text>
</comment>
<dbReference type="Pfam" id="PF00109">
    <property type="entry name" value="ketoacyl-synt"/>
    <property type="match status" value="1"/>
</dbReference>
<dbReference type="PANTHER" id="PTHR11712:SF320">
    <property type="entry name" value="BETA-KETOACYL SYNTHASE"/>
    <property type="match status" value="1"/>
</dbReference>
<dbReference type="Pfam" id="PF02801">
    <property type="entry name" value="Ketoacyl-synt_C"/>
    <property type="match status" value="1"/>
</dbReference>